<reference evidence="1" key="1">
    <citation type="submission" date="2023-06" db="EMBL/GenBank/DDBJ databases">
        <title>Genome-scale phylogeny and comparative genomics of the fungal order Sordariales.</title>
        <authorList>
            <consortium name="Lawrence Berkeley National Laboratory"/>
            <person name="Hensen N."/>
            <person name="Bonometti L."/>
            <person name="Westerberg I."/>
            <person name="Brannstrom I.O."/>
            <person name="Guillou S."/>
            <person name="Cros-Aarteil S."/>
            <person name="Calhoun S."/>
            <person name="Haridas S."/>
            <person name="Kuo A."/>
            <person name="Mondo S."/>
            <person name="Pangilinan J."/>
            <person name="Riley R."/>
            <person name="Labutti K."/>
            <person name="Andreopoulos B."/>
            <person name="Lipzen A."/>
            <person name="Chen C."/>
            <person name="Yanf M."/>
            <person name="Daum C."/>
            <person name="Ng V."/>
            <person name="Clum A."/>
            <person name="Steindorff A."/>
            <person name="Ohm R."/>
            <person name="Martin F."/>
            <person name="Silar P."/>
            <person name="Natvig D."/>
            <person name="Lalanne C."/>
            <person name="Gautier V."/>
            <person name="Ament-Velasquez S.L."/>
            <person name="Kruys A."/>
            <person name="Hutchinson M.I."/>
            <person name="Powell A.J."/>
            <person name="Barry K."/>
            <person name="Miller A.N."/>
            <person name="Grigoriev I.V."/>
            <person name="Debuchy R."/>
            <person name="Gladieux P."/>
            <person name="Thoren M.H."/>
            <person name="Johannesson H."/>
        </authorList>
    </citation>
    <scope>NUCLEOTIDE SEQUENCE</scope>
    <source>
        <strain evidence="1">CBS 540.89</strain>
    </source>
</reference>
<comment type="caution">
    <text evidence="1">The sequence shown here is derived from an EMBL/GenBank/DDBJ whole genome shotgun (WGS) entry which is preliminary data.</text>
</comment>
<accession>A0AA40EZP9</accession>
<sequence>MFEDGWVFASMGCSVPAAARRWLRSPRGRAALCLFSTWLFTASSQPWCSDRGQHYLPSVSLASQAAKNTVSLMYTNKKRNIEYRSNSRGGSGQIRGPGLLDRQFLGNQPTTADLFFFTEETPTEKRWGSPAVQEARVGDFLTARGCSLNRSDDEVKIQYLTPNGHPLLPAHPSLAYRRCTRYSSHHHPNPASVFCRPLSHSVTKDIHPGYTRYTPNCTPERDCSVNKNLMLFGSSLRAVREVRSKRGHMFDRKRTHTHT</sequence>
<dbReference type="EMBL" id="JAUKTV010000001">
    <property type="protein sequence ID" value="KAK0748525.1"/>
    <property type="molecule type" value="Genomic_DNA"/>
</dbReference>
<protein>
    <submittedName>
        <fullName evidence="1">Uncharacterized protein</fullName>
    </submittedName>
</protein>
<evidence type="ECO:0000313" key="1">
    <source>
        <dbReference type="EMBL" id="KAK0748525.1"/>
    </source>
</evidence>
<dbReference type="Proteomes" id="UP001172159">
    <property type="component" value="Unassembled WGS sequence"/>
</dbReference>
<name>A0AA40EZP9_9PEZI</name>
<evidence type="ECO:0000313" key="2">
    <source>
        <dbReference type="Proteomes" id="UP001172159"/>
    </source>
</evidence>
<keyword evidence="2" id="KW-1185">Reference proteome</keyword>
<gene>
    <name evidence="1" type="ORF">B0T21DRAFT_24027</name>
</gene>
<proteinExistence type="predicted"/>
<dbReference type="AlphaFoldDB" id="A0AA40EZP9"/>
<organism evidence="1 2">
    <name type="scientific">Apiosordaria backusii</name>
    <dbReference type="NCBI Taxonomy" id="314023"/>
    <lineage>
        <taxon>Eukaryota</taxon>
        <taxon>Fungi</taxon>
        <taxon>Dikarya</taxon>
        <taxon>Ascomycota</taxon>
        <taxon>Pezizomycotina</taxon>
        <taxon>Sordariomycetes</taxon>
        <taxon>Sordariomycetidae</taxon>
        <taxon>Sordariales</taxon>
        <taxon>Lasiosphaeriaceae</taxon>
        <taxon>Apiosordaria</taxon>
    </lineage>
</organism>